<dbReference type="EMBL" id="CP060007">
    <property type="protein sequence ID" value="QNA44138.1"/>
    <property type="molecule type" value="Genomic_DNA"/>
</dbReference>
<dbReference type="Gene3D" id="3.40.50.1820">
    <property type="entry name" value="alpha/beta hydrolase"/>
    <property type="match status" value="1"/>
</dbReference>
<dbReference type="Proteomes" id="UP000515344">
    <property type="component" value="Chromosome"/>
</dbReference>
<evidence type="ECO:0000313" key="4">
    <source>
        <dbReference type="EMBL" id="QNA44138.1"/>
    </source>
</evidence>
<evidence type="ECO:0000256" key="2">
    <source>
        <dbReference type="SAM" id="SignalP"/>
    </source>
</evidence>
<evidence type="ECO:0000313" key="5">
    <source>
        <dbReference type="Proteomes" id="UP000515344"/>
    </source>
</evidence>
<dbReference type="InterPro" id="IPR000073">
    <property type="entry name" value="AB_hydrolase_1"/>
</dbReference>
<organism evidence="4 5">
    <name type="scientific">Lacibacter sediminis</name>
    <dbReference type="NCBI Taxonomy" id="2760713"/>
    <lineage>
        <taxon>Bacteria</taxon>
        <taxon>Pseudomonadati</taxon>
        <taxon>Bacteroidota</taxon>
        <taxon>Chitinophagia</taxon>
        <taxon>Chitinophagales</taxon>
        <taxon>Chitinophagaceae</taxon>
        <taxon>Lacibacter</taxon>
    </lineage>
</organism>
<dbReference type="InterPro" id="IPR050266">
    <property type="entry name" value="AB_hydrolase_sf"/>
</dbReference>
<dbReference type="GO" id="GO:0016787">
    <property type="term" value="F:hydrolase activity"/>
    <property type="evidence" value="ECO:0007669"/>
    <property type="project" value="UniProtKB-KW"/>
</dbReference>
<gene>
    <name evidence="4" type="ORF">H4075_19020</name>
</gene>
<dbReference type="Pfam" id="PF00561">
    <property type="entry name" value="Abhydrolase_1"/>
    <property type="match status" value="1"/>
</dbReference>
<dbReference type="KEGG" id="lacs:H4075_19020"/>
<dbReference type="SUPFAM" id="SSF53474">
    <property type="entry name" value="alpha/beta-Hydrolases"/>
    <property type="match status" value="1"/>
</dbReference>
<dbReference type="PRINTS" id="PR00111">
    <property type="entry name" value="ABHYDROLASE"/>
</dbReference>
<sequence length="303" mass="33682">MKHLFFFLLMGVASVVLKAQSAKTTNTFNQAQLTDVVLKEQYIQLSTGVKLEYVEKGNTKGAPVIFLHGISDSWHSFEKILPLLPESMHAFSVTHRGHGNSSKPVSGYHPKDFAADIAAFIQQKKLGSAFIVGHSMSGIIAQQFALDYPQLLKGVVIVASDPAIKRNPGMPEFYSEVEKMQTAVERSFMVDFQKATLNKPIDSAYFNLLVDESMKMPVIAFKAAFKGLVDVDYVAELKNIKTPVLILWGDADAFFHSGGQELLKKNISHAKYITYKGTGHAIHWEEPLKFAADITEFVNSIRK</sequence>
<dbReference type="InterPro" id="IPR029058">
    <property type="entry name" value="AB_hydrolase_fold"/>
</dbReference>
<evidence type="ECO:0000259" key="3">
    <source>
        <dbReference type="Pfam" id="PF00561"/>
    </source>
</evidence>
<keyword evidence="2" id="KW-0732">Signal</keyword>
<keyword evidence="5" id="KW-1185">Reference proteome</keyword>
<dbReference type="PANTHER" id="PTHR43798">
    <property type="entry name" value="MONOACYLGLYCEROL LIPASE"/>
    <property type="match status" value="1"/>
</dbReference>
<feature type="domain" description="AB hydrolase-1" evidence="3">
    <location>
        <begin position="63"/>
        <end position="287"/>
    </location>
</feature>
<feature type="chain" id="PRO_5028887010" evidence="2">
    <location>
        <begin position="19"/>
        <end position="303"/>
    </location>
</feature>
<evidence type="ECO:0000256" key="1">
    <source>
        <dbReference type="ARBA" id="ARBA00022801"/>
    </source>
</evidence>
<feature type="signal peptide" evidence="2">
    <location>
        <begin position="1"/>
        <end position="18"/>
    </location>
</feature>
<protein>
    <submittedName>
        <fullName evidence="4">Alpha/beta hydrolase</fullName>
    </submittedName>
</protein>
<keyword evidence="1 4" id="KW-0378">Hydrolase</keyword>
<dbReference type="RefSeq" id="WP_182802400.1">
    <property type="nucleotide sequence ID" value="NZ_CP060007.1"/>
</dbReference>
<reference evidence="5" key="1">
    <citation type="submission" date="2020-08" db="EMBL/GenBank/DDBJ databases">
        <title>Lacibacter sp. S13-6-6 genome sequencing.</title>
        <authorList>
            <person name="Jin L."/>
        </authorList>
    </citation>
    <scope>NUCLEOTIDE SEQUENCE [LARGE SCALE GENOMIC DNA]</scope>
    <source>
        <strain evidence="5">S13-6-6</strain>
    </source>
</reference>
<proteinExistence type="predicted"/>
<dbReference type="AlphaFoldDB" id="A0A7G5XF85"/>
<accession>A0A7G5XF85</accession>
<dbReference type="GO" id="GO:0016020">
    <property type="term" value="C:membrane"/>
    <property type="evidence" value="ECO:0007669"/>
    <property type="project" value="TreeGrafter"/>
</dbReference>
<name>A0A7G5XF85_9BACT</name>
<dbReference type="PANTHER" id="PTHR43798:SF31">
    <property type="entry name" value="AB HYDROLASE SUPERFAMILY PROTEIN YCLE"/>
    <property type="match status" value="1"/>
</dbReference>